<feature type="domain" description="ATP-grasp" evidence="9">
    <location>
        <begin position="121"/>
        <end position="318"/>
    </location>
</feature>
<comment type="function">
    <text evidence="1">This protein is a component of the acetyl coenzyme A carboxylase complex; first, biotin carboxylase catalyzes the carboxylation of the carrier protein and then the transcarboxylase transfers the carboxyl group to form malonyl-CoA.</text>
</comment>
<keyword evidence="3" id="KW-0436">Ligase</keyword>
<dbReference type="EMBL" id="BAABFO010000031">
    <property type="protein sequence ID" value="GAA4342039.1"/>
    <property type="molecule type" value="Genomic_DNA"/>
</dbReference>
<keyword evidence="4 7" id="KW-0547">Nucleotide-binding</keyword>
<dbReference type="InterPro" id="IPR005481">
    <property type="entry name" value="BC-like_N"/>
</dbReference>
<evidence type="ECO:0000313" key="11">
    <source>
        <dbReference type="EMBL" id="GAA4342039.1"/>
    </source>
</evidence>
<protein>
    <recommendedName>
        <fullName evidence="2">biotin carboxylase</fullName>
        <ecNumber evidence="2">6.3.4.14</ecNumber>
    </recommendedName>
</protein>
<dbReference type="SUPFAM" id="SSF52440">
    <property type="entry name" value="PreATP-grasp domain"/>
    <property type="match status" value="1"/>
</dbReference>
<dbReference type="InterPro" id="IPR011054">
    <property type="entry name" value="Rudment_hybrid_motif"/>
</dbReference>
<evidence type="ECO:0000256" key="7">
    <source>
        <dbReference type="PROSITE-ProRule" id="PRU00409"/>
    </source>
</evidence>
<dbReference type="InterPro" id="IPR005482">
    <property type="entry name" value="Biotin_COase_C"/>
</dbReference>
<accession>A0ABP8HP26</accession>
<dbReference type="PROSITE" id="PS50979">
    <property type="entry name" value="BC"/>
    <property type="match status" value="1"/>
</dbReference>
<dbReference type="InterPro" id="IPR011764">
    <property type="entry name" value="Biotin_carboxylation_dom"/>
</dbReference>
<dbReference type="SMART" id="SM00878">
    <property type="entry name" value="Biotin_carb_C"/>
    <property type="match status" value="1"/>
</dbReference>
<comment type="caution">
    <text evidence="11">The sequence shown here is derived from an EMBL/GenBank/DDBJ whole genome shotgun (WGS) entry which is preliminary data.</text>
</comment>
<dbReference type="Pfam" id="PF02785">
    <property type="entry name" value="Biotin_carb_C"/>
    <property type="match status" value="1"/>
</dbReference>
<feature type="domain" description="Biotin carboxylation" evidence="10">
    <location>
        <begin position="2"/>
        <end position="447"/>
    </location>
</feature>
<proteinExistence type="predicted"/>
<evidence type="ECO:0000259" key="9">
    <source>
        <dbReference type="PROSITE" id="PS50975"/>
    </source>
</evidence>
<dbReference type="Gene3D" id="3.30.470.20">
    <property type="entry name" value="ATP-grasp fold, B domain"/>
    <property type="match status" value="1"/>
</dbReference>
<dbReference type="SUPFAM" id="SSF51246">
    <property type="entry name" value="Rudiment single hybrid motif"/>
    <property type="match status" value="1"/>
</dbReference>
<feature type="region of interest" description="Disordered" evidence="8">
    <location>
        <begin position="445"/>
        <end position="483"/>
    </location>
</feature>
<sequence>MAIARVLVANRGEIAVRIVRACQALDIETVVAVSDADRHSLAARIADRAFCVGAASAAESYLNAPRMVAAAVETGCDALHPGYGFLAESPELARLCIDHGVAFVGPSSEQIRQMGNKIEARVLARRYGIPTLPGSEKVASVAEAAAVAERVGLPLMMKAAAGGGGRGMKIVERIEDLPGLFARASAEAGAAFGDSTIYLERYIANARHVEVQVLGDKFGNVIHLGERDCSLQRRHQKMVEEAPAPNLPEALRRGIRDAAVTLAARFGYENAGTVEFIVDQDAAAFYFLEMNTRIQVEHPVTEMITGIDLVQEQFRVAAGERLRFAQDDVVFRGHAIECRINAELPEADFRPSPGRITAWRPPEGPNIRLDTHCHADYLVPMFYDSMLAKLVVYGSDRAEAIARMARALRRFAVEGIHTTLPFQRFLIDRPEFRDATMRTTLVDELTAPPTRFARPPGGDARGPAEPDPPHPGSGRAQRLGERI</sequence>
<keyword evidence="5 7" id="KW-0067">ATP-binding</keyword>
<dbReference type="Proteomes" id="UP001501671">
    <property type="component" value="Unassembled WGS sequence"/>
</dbReference>
<gene>
    <name evidence="11" type="primary">accC_2</name>
    <name evidence="11" type="ORF">GCM10023144_43520</name>
</gene>
<dbReference type="SUPFAM" id="SSF56059">
    <property type="entry name" value="Glutathione synthetase ATP-binding domain-like"/>
    <property type="match status" value="1"/>
</dbReference>
<dbReference type="NCBIfam" id="NF006367">
    <property type="entry name" value="PRK08591.1"/>
    <property type="match status" value="1"/>
</dbReference>
<comment type="catalytic activity">
    <reaction evidence="6">
        <text>N(6)-biotinyl-L-lysyl-[protein] + hydrogencarbonate + ATP = N(6)-carboxybiotinyl-L-lysyl-[protein] + ADP + phosphate + H(+)</text>
        <dbReference type="Rhea" id="RHEA:13501"/>
        <dbReference type="Rhea" id="RHEA-COMP:10505"/>
        <dbReference type="Rhea" id="RHEA-COMP:10506"/>
        <dbReference type="ChEBI" id="CHEBI:15378"/>
        <dbReference type="ChEBI" id="CHEBI:17544"/>
        <dbReference type="ChEBI" id="CHEBI:30616"/>
        <dbReference type="ChEBI" id="CHEBI:43474"/>
        <dbReference type="ChEBI" id="CHEBI:83144"/>
        <dbReference type="ChEBI" id="CHEBI:83145"/>
        <dbReference type="ChEBI" id="CHEBI:456216"/>
        <dbReference type="EC" id="6.3.4.14"/>
    </reaction>
</comment>
<dbReference type="Pfam" id="PF00289">
    <property type="entry name" value="Biotin_carb_N"/>
    <property type="match status" value="1"/>
</dbReference>
<organism evidence="11 12">
    <name type="scientific">Pigmentiphaga soli</name>
    <dbReference type="NCBI Taxonomy" id="1007095"/>
    <lineage>
        <taxon>Bacteria</taxon>
        <taxon>Pseudomonadati</taxon>
        <taxon>Pseudomonadota</taxon>
        <taxon>Betaproteobacteria</taxon>
        <taxon>Burkholderiales</taxon>
        <taxon>Alcaligenaceae</taxon>
        <taxon>Pigmentiphaga</taxon>
    </lineage>
</organism>
<dbReference type="EC" id="6.3.4.14" evidence="2"/>
<dbReference type="PROSITE" id="PS00867">
    <property type="entry name" value="CPSASE_2"/>
    <property type="match status" value="1"/>
</dbReference>
<evidence type="ECO:0000256" key="3">
    <source>
        <dbReference type="ARBA" id="ARBA00022598"/>
    </source>
</evidence>
<evidence type="ECO:0000256" key="8">
    <source>
        <dbReference type="SAM" id="MobiDB-lite"/>
    </source>
</evidence>
<dbReference type="PANTHER" id="PTHR48095">
    <property type="entry name" value="PYRUVATE CARBOXYLASE SUBUNIT A"/>
    <property type="match status" value="1"/>
</dbReference>
<dbReference type="InterPro" id="IPR016185">
    <property type="entry name" value="PreATP-grasp_dom_sf"/>
</dbReference>
<name>A0ABP8HP26_9BURK</name>
<dbReference type="InterPro" id="IPR051602">
    <property type="entry name" value="ACC_Biotin_Carboxylase"/>
</dbReference>
<evidence type="ECO:0000259" key="10">
    <source>
        <dbReference type="PROSITE" id="PS50979"/>
    </source>
</evidence>
<evidence type="ECO:0000256" key="4">
    <source>
        <dbReference type="ARBA" id="ARBA00022741"/>
    </source>
</evidence>
<dbReference type="Pfam" id="PF02786">
    <property type="entry name" value="CPSase_L_D2"/>
    <property type="match status" value="1"/>
</dbReference>
<dbReference type="InterPro" id="IPR011761">
    <property type="entry name" value="ATP-grasp"/>
</dbReference>
<dbReference type="InterPro" id="IPR005479">
    <property type="entry name" value="CPAse_ATP-bd"/>
</dbReference>
<evidence type="ECO:0000313" key="12">
    <source>
        <dbReference type="Proteomes" id="UP001501671"/>
    </source>
</evidence>
<evidence type="ECO:0000256" key="5">
    <source>
        <dbReference type="ARBA" id="ARBA00022840"/>
    </source>
</evidence>
<dbReference type="PROSITE" id="PS50975">
    <property type="entry name" value="ATP_GRASP"/>
    <property type="match status" value="1"/>
</dbReference>
<reference evidence="12" key="1">
    <citation type="journal article" date="2019" name="Int. J. Syst. Evol. Microbiol.">
        <title>The Global Catalogue of Microorganisms (GCM) 10K type strain sequencing project: providing services to taxonomists for standard genome sequencing and annotation.</title>
        <authorList>
            <consortium name="The Broad Institute Genomics Platform"/>
            <consortium name="The Broad Institute Genome Sequencing Center for Infectious Disease"/>
            <person name="Wu L."/>
            <person name="Ma J."/>
        </authorList>
    </citation>
    <scope>NUCLEOTIDE SEQUENCE [LARGE SCALE GENOMIC DNA]</scope>
    <source>
        <strain evidence="12">JCM 17666</strain>
    </source>
</reference>
<dbReference type="PANTHER" id="PTHR48095:SF2">
    <property type="entry name" value="BIOTIN CARBOXYLASE, CHLOROPLASTIC"/>
    <property type="match status" value="1"/>
</dbReference>
<evidence type="ECO:0000256" key="6">
    <source>
        <dbReference type="ARBA" id="ARBA00048600"/>
    </source>
</evidence>
<evidence type="ECO:0000256" key="2">
    <source>
        <dbReference type="ARBA" id="ARBA00013263"/>
    </source>
</evidence>
<dbReference type="RefSeq" id="WP_345252037.1">
    <property type="nucleotide sequence ID" value="NZ_BAABFO010000031.1"/>
</dbReference>
<keyword evidence="12" id="KW-1185">Reference proteome</keyword>
<evidence type="ECO:0000256" key="1">
    <source>
        <dbReference type="ARBA" id="ARBA00003761"/>
    </source>
</evidence>